<name>A0A5M8P1I9_9BACT</name>
<dbReference type="InterPro" id="IPR025121">
    <property type="entry name" value="GTPase_HflX_N"/>
</dbReference>
<keyword evidence="4 8" id="KW-0460">Magnesium</keyword>
<dbReference type="Gene3D" id="6.10.250.2860">
    <property type="match status" value="1"/>
</dbReference>
<dbReference type="SUPFAM" id="SSF52540">
    <property type="entry name" value="P-loop containing nucleoside triphosphate hydrolases"/>
    <property type="match status" value="1"/>
</dbReference>
<dbReference type="HAMAP" id="MF_00900">
    <property type="entry name" value="GTPase_HflX"/>
    <property type="match status" value="1"/>
</dbReference>
<evidence type="ECO:0000313" key="12">
    <source>
        <dbReference type="EMBL" id="KAA6302281.1"/>
    </source>
</evidence>
<comment type="function">
    <text evidence="6">GTPase that associates with the 50S ribosomal subunit and may have a role during protein synthesis or ribosome biogenesis.</text>
</comment>
<dbReference type="PIRSF" id="PIRSF006809">
    <property type="entry name" value="GTP-binding_hflX_prd"/>
    <property type="match status" value="1"/>
</dbReference>
<dbReference type="GO" id="GO:0003924">
    <property type="term" value="F:GTPase activity"/>
    <property type="evidence" value="ECO:0007669"/>
    <property type="project" value="UniProtKB-UniRule"/>
</dbReference>
<dbReference type="Gene3D" id="3.40.50.11060">
    <property type="entry name" value="GTPase HflX, N-terminal domain"/>
    <property type="match status" value="1"/>
</dbReference>
<comment type="subcellular location">
    <subcellularLocation>
        <location evidence="6">Cytoplasm</location>
    </subcellularLocation>
    <text evidence="6">May associate with membranes.</text>
</comment>
<gene>
    <name evidence="6" type="primary">hflX</name>
    <name evidence="12" type="ORF">EZS26_001641</name>
</gene>
<dbReference type="Pfam" id="PF01926">
    <property type="entry name" value="MMR_HSR1"/>
    <property type="match status" value="1"/>
</dbReference>
<dbReference type="PANTHER" id="PTHR10229">
    <property type="entry name" value="GTP-BINDING PROTEIN HFLX"/>
    <property type="match status" value="1"/>
</dbReference>
<dbReference type="Gene3D" id="3.40.50.300">
    <property type="entry name" value="P-loop containing nucleotide triphosphate hydrolases"/>
    <property type="match status" value="1"/>
</dbReference>
<evidence type="ECO:0000256" key="6">
    <source>
        <dbReference type="HAMAP-Rule" id="MF_00900"/>
    </source>
</evidence>
<dbReference type="Pfam" id="PF16360">
    <property type="entry name" value="GTP-bdg_M"/>
    <property type="match status" value="1"/>
</dbReference>
<dbReference type="InterPro" id="IPR042108">
    <property type="entry name" value="GTPase_HflX_N_sf"/>
</dbReference>
<keyword evidence="2 8" id="KW-0479">Metal-binding</keyword>
<reference evidence="12 13" key="1">
    <citation type="submission" date="2019-03" db="EMBL/GenBank/DDBJ databases">
        <title>Single cell metagenomics reveals metabolic interactions within the superorganism composed of flagellate Streblomastix strix and complex community of Bacteroidetes bacteria on its surface.</title>
        <authorList>
            <person name="Treitli S.C."/>
            <person name="Kolisko M."/>
            <person name="Husnik F."/>
            <person name="Keeling P."/>
            <person name="Hampl V."/>
        </authorList>
    </citation>
    <scope>NUCLEOTIDE SEQUENCE [LARGE SCALE GENOMIC DNA]</scope>
    <source>
        <strain evidence="12">St1</strain>
    </source>
</reference>
<dbReference type="Proteomes" id="UP000324575">
    <property type="component" value="Unassembled WGS sequence"/>
</dbReference>
<evidence type="ECO:0000259" key="10">
    <source>
        <dbReference type="PROSITE" id="PS50042"/>
    </source>
</evidence>
<feature type="domain" description="Hflx-type G" evidence="11">
    <location>
        <begin position="208"/>
        <end position="392"/>
    </location>
</feature>
<evidence type="ECO:0000256" key="9">
    <source>
        <dbReference type="SAM" id="Coils"/>
    </source>
</evidence>
<dbReference type="PRINTS" id="PR00326">
    <property type="entry name" value="GTP1OBG"/>
</dbReference>
<dbReference type="PROSITE" id="PS51705">
    <property type="entry name" value="G_HFLX"/>
    <property type="match status" value="1"/>
</dbReference>
<dbReference type="GO" id="GO:0005525">
    <property type="term" value="F:GTP binding"/>
    <property type="evidence" value="ECO:0007669"/>
    <property type="project" value="UniProtKB-UniRule"/>
</dbReference>
<evidence type="ECO:0000256" key="3">
    <source>
        <dbReference type="ARBA" id="ARBA00022741"/>
    </source>
</evidence>
<comment type="cofactor">
    <cofactor evidence="8">
        <name>Mg(2+)</name>
        <dbReference type="ChEBI" id="CHEBI:18420"/>
    </cofactor>
</comment>
<dbReference type="InterPro" id="IPR027417">
    <property type="entry name" value="P-loop_NTPase"/>
</dbReference>
<feature type="binding site" evidence="8">
    <location>
        <position position="221"/>
    </location>
    <ligand>
        <name>Mg(2+)</name>
        <dbReference type="ChEBI" id="CHEBI:18420"/>
    </ligand>
</feature>
<feature type="domain" description="Cyclic nucleotide-binding" evidence="10">
    <location>
        <begin position="199"/>
        <end position="251"/>
    </location>
</feature>
<dbReference type="FunFam" id="3.40.50.11060:FF:000001">
    <property type="entry name" value="GTPase HflX"/>
    <property type="match status" value="1"/>
</dbReference>
<dbReference type="GO" id="GO:0043022">
    <property type="term" value="F:ribosome binding"/>
    <property type="evidence" value="ECO:0007669"/>
    <property type="project" value="TreeGrafter"/>
</dbReference>
<protein>
    <recommendedName>
        <fullName evidence="6">GTPase HflX</fullName>
    </recommendedName>
    <alternativeName>
        <fullName evidence="6">GTP-binding protein HflX</fullName>
    </alternativeName>
</protein>
<feature type="binding site" evidence="7">
    <location>
        <begin position="370"/>
        <end position="372"/>
    </location>
    <ligand>
        <name>GTP</name>
        <dbReference type="ChEBI" id="CHEBI:37565"/>
    </ligand>
</feature>
<keyword evidence="1 6" id="KW-0963">Cytoplasm</keyword>
<feature type="binding site" evidence="8">
    <location>
        <position position="241"/>
    </location>
    <ligand>
        <name>Mg(2+)</name>
        <dbReference type="ChEBI" id="CHEBI:18420"/>
    </ligand>
</feature>
<dbReference type="InterPro" id="IPR000595">
    <property type="entry name" value="cNMP-bd_dom"/>
</dbReference>
<evidence type="ECO:0000256" key="1">
    <source>
        <dbReference type="ARBA" id="ARBA00022490"/>
    </source>
</evidence>
<keyword evidence="5 6" id="KW-0342">GTP-binding</keyword>
<feature type="binding site" evidence="7">
    <location>
        <begin position="214"/>
        <end position="221"/>
    </location>
    <ligand>
        <name>GTP</name>
        <dbReference type="ChEBI" id="CHEBI:37565"/>
    </ligand>
</feature>
<evidence type="ECO:0000259" key="11">
    <source>
        <dbReference type="PROSITE" id="PS51705"/>
    </source>
</evidence>
<dbReference type="InterPro" id="IPR005225">
    <property type="entry name" value="Small_GTP-bd"/>
</dbReference>
<dbReference type="PROSITE" id="PS50042">
    <property type="entry name" value="CNMP_BINDING_3"/>
    <property type="match status" value="1"/>
</dbReference>
<dbReference type="InterPro" id="IPR016496">
    <property type="entry name" value="GTPase_HflX"/>
</dbReference>
<dbReference type="Pfam" id="PF13167">
    <property type="entry name" value="GTP-bdg_N"/>
    <property type="match status" value="1"/>
</dbReference>
<feature type="binding site" evidence="7">
    <location>
        <begin position="260"/>
        <end position="263"/>
    </location>
    <ligand>
        <name>GTP</name>
        <dbReference type="ChEBI" id="CHEBI:37565"/>
    </ligand>
</feature>
<comment type="similarity">
    <text evidence="6">Belongs to the TRAFAC class OBG-HflX-like GTPase superfamily. HflX GTPase family.</text>
</comment>
<dbReference type="GO" id="GO:0046872">
    <property type="term" value="F:metal ion binding"/>
    <property type="evidence" value="ECO:0007669"/>
    <property type="project" value="UniProtKB-KW"/>
</dbReference>
<evidence type="ECO:0000256" key="2">
    <source>
        <dbReference type="ARBA" id="ARBA00022723"/>
    </source>
</evidence>
<dbReference type="GO" id="GO:0005737">
    <property type="term" value="C:cytoplasm"/>
    <property type="evidence" value="ECO:0007669"/>
    <property type="project" value="UniProtKB-SubCell"/>
</dbReference>
<sequence length="413" mass="47675">MKEFILTDTPTENAVLVGLITPEQNEQKSKEYLDELDFLADTAGITSVKRFTQQVEYPHPVTFIGSGKLQEIKTFTEDEEHAVSMVIFDDELSPKQLRNLEAELKVKIMDRTSLILDIFAGRAQTANAKTQVELAQYNYMLPRLKRLWTHLERQSGGGSGGFRMRGPGETQLETDRRIILTKIAKLKEDLKEIDKQKAIQRGNRGKLVRVALVGYTNVGKSTLMNLISKSDVFAENKLFATLDTTVRKVTIHNLAFLLSDTVGFIRKLPTELIESFKSTLDEVREADLLVHVVDISHPAFEEQLEIVMQTLNDISKEEKPTIIIFNKIDIFSHIEKEEDDLTPKTRENCSLNDLKKTWMAKLHENCVFISAQQKQNMEELKELLYRKVKEIHTQRFPYNDFLYQEYEYDPYIH</sequence>
<dbReference type="EMBL" id="SNRX01000009">
    <property type="protein sequence ID" value="KAA6302281.1"/>
    <property type="molecule type" value="Genomic_DNA"/>
</dbReference>
<dbReference type="NCBIfam" id="TIGR03156">
    <property type="entry name" value="GTP_HflX"/>
    <property type="match status" value="1"/>
</dbReference>
<keyword evidence="3 6" id="KW-0547">Nucleotide-binding</keyword>
<dbReference type="AlphaFoldDB" id="A0A5M8P1I9"/>
<dbReference type="NCBIfam" id="TIGR00231">
    <property type="entry name" value="small_GTP"/>
    <property type="match status" value="1"/>
</dbReference>
<dbReference type="PANTHER" id="PTHR10229:SF0">
    <property type="entry name" value="GTP-BINDING PROTEIN 6-RELATED"/>
    <property type="match status" value="1"/>
</dbReference>
<dbReference type="CDD" id="cd01878">
    <property type="entry name" value="HflX"/>
    <property type="match status" value="1"/>
</dbReference>
<evidence type="ECO:0000256" key="7">
    <source>
        <dbReference type="PIRSR" id="PIRSR006809-1"/>
    </source>
</evidence>
<organism evidence="12 13">
    <name type="scientific">Candidatus Ordinivivax streblomastigis</name>
    <dbReference type="NCBI Taxonomy" id="2540710"/>
    <lineage>
        <taxon>Bacteria</taxon>
        <taxon>Pseudomonadati</taxon>
        <taxon>Bacteroidota</taxon>
        <taxon>Bacteroidia</taxon>
        <taxon>Bacteroidales</taxon>
        <taxon>Candidatus Ordinivivax</taxon>
    </lineage>
</organism>
<feature type="coiled-coil region" evidence="9">
    <location>
        <begin position="176"/>
        <end position="203"/>
    </location>
</feature>
<keyword evidence="9" id="KW-0175">Coiled coil</keyword>
<accession>A0A5M8P1I9</accession>
<comment type="subunit">
    <text evidence="6">Monomer. Associates with the 50S ribosomal subunit.</text>
</comment>
<evidence type="ECO:0000256" key="4">
    <source>
        <dbReference type="ARBA" id="ARBA00022842"/>
    </source>
</evidence>
<dbReference type="InterPro" id="IPR032305">
    <property type="entry name" value="GTP-bd_M"/>
</dbReference>
<evidence type="ECO:0000313" key="13">
    <source>
        <dbReference type="Proteomes" id="UP000324575"/>
    </source>
</evidence>
<dbReference type="FunFam" id="3.40.50.300:FF:000955">
    <property type="entry name" value="GTPase HflX"/>
    <property type="match status" value="1"/>
</dbReference>
<comment type="caution">
    <text evidence="12">The sequence shown here is derived from an EMBL/GenBank/DDBJ whole genome shotgun (WGS) entry which is preliminary data.</text>
</comment>
<evidence type="ECO:0000256" key="5">
    <source>
        <dbReference type="ARBA" id="ARBA00023134"/>
    </source>
</evidence>
<dbReference type="InterPro" id="IPR006073">
    <property type="entry name" value="GTP-bd"/>
</dbReference>
<dbReference type="InterPro" id="IPR030394">
    <property type="entry name" value="G_HFLX_dom"/>
</dbReference>
<feature type="binding site" evidence="7">
    <location>
        <begin position="239"/>
        <end position="243"/>
    </location>
    <ligand>
        <name>GTP</name>
        <dbReference type="ChEBI" id="CHEBI:37565"/>
    </ligand>
</feature>
<feature type="binding site" evidence="7">
    <location>
        <begin position="326"/>
        <end position="329"/>
    </location>
    <ligand>
        <name>GTP</name>
        <dbReference type="ChEBI" id="CHEBI:37565"/>
    </ligand>
</feature>
<evidence type="ECO:0000256" key="8">
    <source>
        <dbReference type="PIRSR" id="PIRSR006809-2"/>
    </source>
</evidence>
<proteinExistence type="inferred from homology"/>